<reference evidence="4 5" key="1">
    <citation type="submission" date="2016-10" db="EMBL/GenBank/DDBJ databases">
        <authorList>
            <person name="Varghese N."/>
            <person name="Submissions S."/>
        </authorList>
    </citation>
    <scope>NUCLEOTIDE SEQUENCE [LARGE SCALE GENOMIC DNA]</scope>
    <source>
        <strain evidence="4 5">BS2776</strain>
    </source>
</reference>
<dbReference type="PRINTS" id="PR00394">
    <property type="entry name" value="RHSPROTEIN"/>
</dbReference>
<dbReference type="InterPro" id="IPR045351">
    <property type="entry name" value="DUF6531"/>
</dbReference>
<dbReference type="Pfam" id="PF25023">
    <property type="entry name" value="TEN_YD-shell"/>
    <property type="match status" value="3"/>
</dbReference>
<name>A0ABY0RC94_9PSED</name>
<organism evidence="4 5">
    <name type="scientific">Pseudomonas poae</name>
    <dbReference type="NCBI Taxonomy" id="200451"/>
    <lineage>
        <taxon>Bacteria</taxon>
        <taxon>Pseudomonadati</taxon>
        <taxon>Pseudomonadota</taxon>
        <taxon>Gammaproteobacteria</taxon>
        <taxon>Pseudomonadales</taxon>
        <taxon>Pseudomonadaceae</taxon>
        <taxon>Pseudomonas</taxon>
    </lineage>
</organism>
<dbReference type="Pfam" id="PF20148">
    <property type="entry name" value="DUF6531"/>
    <property type="match status" value="1"/>
</dbReference>
<feature type="domain" description="Teneurin-like YD-shell" evidence="3">
    <location>
        <begin position="1105"/>
        <end position="1397"/>
    </location>
</feature>
<dbReference type="RefSeq" id="WP_083362191.1">
    <property type="nucleotide sequence ID" value="NZ_LT629706.1"/>
</dbReference>
<keyword evidence="5" id="KW-1185">Reference proteome</keyword>
<proteinExistence type="predicted"/>
<dbReference type="Gene3D" id="2.180.10.10">
    <property type="entry name" value="RHS repeat-associated core"/>
    <property type="match status" value="2"/>
</dbReference>
<evidence type="ECO:0000313" key="5">
    <source>
        <dbReference type="Proteomes" id="UP000181903"/>
    </source>
</evidence>
<dbReference type="InterPro" id="IPR050708">
    <property type="entry name" value="T6SS_VgrG/RHS"/>
</dbReference>
<dbReference type="Proteomes" id="UP000181903">
    <property type="component" value="Chromosome I"/>
</dbReference>
<feature type="domain" description="Teneurin-like YD-shell" evidence="3">
    <location>
        <begin position="994"/>
        <end position="1088"/>
    </location>
</feature>
<dbReference type="SUPFAM" id="SSF69304">
    <property type="entry name" value="Tricorn protease N-terminal domain"/>
    <property type="match status" value="1"/>
</dbReference>
<accession>A0ABY0RC94</accession>
<feature type="domain" description="Teneurin-like YD-shell" evidence="3">
    <location>
        <begin position="737"/>
        <end position="936"/>
    </location>
</feature>
<dbReference type="PANTHER" id="PTHR32305">
    <property type="match status" value="1"/>
</dbReference>
<evidence type="ECO:0000259" key="2">
    <source>
        <dbReference type="Pfam" id="PF20148"/>
    </source>
</evidence>
<dbReference type="InterPro" id="IPR006530">
    <property type="entry name" value="YD"/>
</dbReference>
<protein>
    <submittedName>
        <fullName evidence="4">RHS repeat-associated core domain-containing protein</fullName>
    </submittedName>
</protein>
<dbReference type="InterPro" id="IPR022385">
    <property type="entry name" value="Rhs_assc_core"/>
</dbReference>
<dbReference type="InterPro" id="IPR056823">
    <property type="entry name" value="TEN-like_YD-shell"/>
</dbReference>
<dbReference type="PANTHER" id="PTHR32305:SF15">
    <property type="entry name" value="PROTEIN RHSA-RELATED"/>
    <property type="match status" value="1"/>
</dbReference>
<gene>
    <name evidence="4" type="ORF">SAMN04490208_0856</name>
</gene>
<dbReference type="NCBIfam" id="TIGR03696">
    <property type="entry name" value="Rhs_assc_core"/>
    <property type="match status" value="1"/>
</dbReference>
<dbReference type="EMBL" id="LT629706">
    <property type="protein sequence ID" value="SDN60728.1"/>
    <property type="molecule type" value="Genomic_DNA"/>
</dbReference>
<evidence type="ECO:0000259" key="3">
    <source>
        <dbReference type="Pfam" id="PF25023"/>
    </source>
</evidence>
<evidence type="ECO:0000256" key="1">
    <source>
        <dbReference type="ARBA" id="ARBA00022737"/>
    </source>
</evidence>
<sequence>MIPVIAKLVLTPMDATAPDVESVFRDFRDCLNTFDAWAESFWSGSALELEQVFNVGEDVTLSAPVSSRTPSAVVATCPAQGSLTLVHLFESTRLVPIGNTPVRVQAIAPDGSALGAPLHRTIDASGRLEIPECTRGQPYHITFYPNVSKDHVKALYASYQSLIAGLESRLREEWKDTFQAQWTEFAKAPPLKRSALQGTAFAGGLAKALYNLWDNITQLYDLIANLKANSEQWLRYVSQRELDELLKLGKDAIAHGLLVLSDEPLLFIYLSAMIGWIRLLPPPQMVELVGEITGEVLINLLLIWATRGMGVKIRLGVQVVGHIKSGRVRRWLEMLAEQLAQPGLAQHVETARPLLLWSAATPIKAVAPLKVGEALVPNAVPAVRKKTQRTALVHESPVDDVPVSAKNPAGDAAASSDKTVTHGCPVSMVTGEELLTLTDGILDGILPFEWTRVYRTSAVEIDVGLGFGWSHALAQRLEMSGDSVVWTDHENRSTTLPLPTIARPAITNSLAEAAIFLGDLPDELVLAQASRFYHFRDGVLVAISDAYDNRLRISRDVLGRIERLDNGAGRSLWLRYAQGRIVAVDYQIHRAKGREPYDWVTEQTVMSYAYDDAGRLVSATNAVGECEVYRYDEQHVILERGLAGGASFFWAWERSGKAARCVRHWASFAQMDTRYVWADDGRVTVHNADGSQEVYVHDQRARLVQRMDPDGAQHFKSYDEKGRLTVEQDPLGAVTAYQYDDAGRLVALFPGDDEPTSYEHDNGFVRVVRRGEAVWKYERNEQGDVTRKTDPDGHVTDYSYNKQGQLIGVWYPDHSCQRLVWNERGQLFEEQLPSGGIRRYRYDDLGRQVAREDEHGALTQYQWDSVGRLVRLILPGGACREYSYNAYGKITAERDELGNVTRYEYADGLHLISRRLNADGTQVQYRYDNARLLLTEIENEVGETYRLAYHPNGLIQQEIGFDGQRTAYVYDLNGHLQEKTEHGDDGSQLITRYERDAAGRLVRKTLPDGNKVDYAYDRQGNLLSVEDGHWALAYEYDRQNRLIAEHQGWGTLRYGYDACGQLQRLRLPDNNRVTFNHDKGGHLGTVELNGEVLTSHLFKAGKEQQRQQGQLLNHYHYDDQHRLHAHAITQQENRYYRRQYDYDKSGNLARILDTRKGEHHYAYDPLHRLTRADHSQDLQERFGHKPAGNLLMHDRPGPDIVAGNRLMIQGDRHYDHDAFGNLIRERRGKAHALVTEYRYDCQHRLIAVKKPNGQIAHYRYDPFGRRISKTVDGVTTEFFWQGDKLIAEHHADRHRSYLYEPDSFRPLALLDGFGSDATSPYHYQLDHLGTPQELTAPDGEIVWSAHYRAYGQISRLDVGKIDNPLRFQGQYFDEESGLHYNRHRYYNPDVGRYLTPDPVKLAGGINAYQYVPNPTGWVDPLGLSSCPGDDGCKPTARLENPIGKAKVNERLPTLPMPAGKERRARIDELTEENAKQRVMEIEKKYDMHTVAKHGKEIPSTAMQMRSIDGTNPANGKKGKVNSSSQFKSWKVHLHALNKAIYKMQGANPRYTEHDASGNPVIKMEITNSGHGYKPNKKDKNNPKYIESMNNVEVRFDKNDITRPFTAFPY</sequence>
<feature type="domain" description="DUF6531" evidence="2">
    <location>
        <begin position="423"/>
        <end position="495"/>
    </location>
</feature>
<keyword evidence="1" id="KW-0677">Repeat</keyword>
<evidence type="ECO:0000313" key="4">
    <source>
        <dbReference type="EMBL" id="SDN60728.1"/>
    </source>
</evidence>
<dbReference type="NCBIfam" id="TIGR01643">
    <property type="entry name" value="YD_repeat_2x"/>
    <property type="match status" value="10"/>
</dbReference>